<evidence type="ECO:0000256" key="3">
    <source>
        <dbReference type="HAMAP-Rule" id="MF_01805"/>
    </source>
</evidence>
<dbReference type="Proteomes" id="UP000050502">
    <property type="component" value="Unassembled WGS sequence"/>
</dbReference>
<evidence type="ECO:0000313" key="4">
    <source>
        <dbReference type="EMBL" id="GAP61768.1"/>
    </source>
</evidence>
<reference evidence="5 7" key="2">
    <citation type="submission" date="2015-07" db="EMBL/GenBank/DDBJ databases">
        <title>Whole genome sequence of Ardenticatena maritima DSM 23922.</title>
        <authorList>
            <person name="Hemp J."/>
            <person name="Ward L.M."/>
            <person name="Pace L.A."/>
            <person name="Fischer W.W."/>
        </authorList>
    </citation>
    <scope>NUCLEOTIDE SEQUENCE [LARGE SCALE GENOMIC DNA]</scope>
    <source>
        <strain evidence="5 7">110S</strain>
    </source>
</reference>
<sequence>MTEEFTVQLPFFEGPLDLLLHLIERRELDITKVSLAMVTDEYMAYLAALERVDPGRVADFLVVAARLLLLKSRMLLPQERQEEEEEEDDGEALARALEAYRQFKQIAELLAEREAAGLRAYVREAPPPDLEPRLSPNGVSVNDLLAALRDILRQKPPPPESVDKVVRPLRVTVRQRIRTLAARLRQGGRFRFEELFAGDVDRQDVIATFLALLETLKLGWARVEQEKPFAPIYIEPIVENVPAEGEEPEFTSEFDEPPAE</sequence>
<evidence type="ECO:0000313" key="7">
    <source>
        <dbReference type="Proteomes" id="UP000050502"/>
    </source>
</evidence>
<dbReference type="OrthoDB" id="9811016at2"/>
<keyword evidence="3" id="KW-0131">Cell cycle</keyword>
<dbReference type="AlphaFoldDB" id="A0A0M9UBF0"/>
<dbReference type="GO" id="GO:0051301">
    <property type="term" value="P:cell division"/>
    <property type="evidence" value="ECO:0007669"/>
    <property type="project" value="UniProtKB-KW"/>
</dbReference>
<comment type="subunit">
    <text evidence="3">Component of a cohesin-like complex composed of ScpA, ScpB and the Smc homodimer, in which ScpA and ScpB bind to the head domain of Smc. The presence of the three proteins is required for the association of the complex with DNA.</text>
</comment>
<dbReference type="GO" id="GO:0005737">
    <property type="term" value="C:cytoplasm"/>
    <property type="evidence" value="ECO:0007669"/>
    <property type="project" value="UniProtKB-SubCell"/>
</dbReference>
<keyword evidence="6" id="KW-1185">Reference proteome</keyword>
<reference evidence="6" key="3">
    <citation type="submission" date="2015-08" db="EMBL/GenBank/DDBJ databases">
        <title>Draft Genome Sequence of a Heterotrophic Facultative Anaerobic Bacterium Ardenticatena maritima Strain 110S.</title>
        <authorList>
            <person name="Kawaichi S."/>
            <person name="Yoshida T."/>
            <person name="Sako Y."/>
            <person name="Nakamura R."/>
        </authorList>
    </citation>
    <scope>NUCLEOTIDE SEQUENCE [LARGE SCALE GENOMIC DNA]</scope>
    <source>
        <strain evidence="6">110S</strain>
    </source>
</reference>
<evidence type="ECO:0000256" key="2">
    <source>
        <dbReference type="ARBA" id="ARBA00044777"/>
    </source>
</evidence>
<dbReference type="HAMAP" id="MF_01805">
    <property type="entry name" value="ScpA"/>
    <property type="match status" value="1"/>
</dbReference>
<dbReference type="Gene3D" id="1.10.10.580">
    <property type="entry name" value="Structural maintenance of chromosome 1. Chain E"/>
    <property type="match status" value="1"/>
</dbReference>
<proteinExistence type="inferred from homology"/>
<dbReference type="GO" id="GO:0007059">
    <property type="term" value="P:chromosome segregation"/>
    <property type="evidence" value="ECO:0007669"/>
    <property type="project" value="UniProtKB-UniRule"/>
</dbReference>
<comment type="similarity">
    <text evidence="3">Belongs to the ScpA family.</text>
</comment>
<gene>
    <name evidence="3 4" type="primary">scpA</name>
    <name evidence="4" type="ORF">ARMA_0191</name>
    <name evidence="5" type="ORF">SE16_07490</name>
</gene>
<evidence type="ECO:0000256" key="1">
    <source>
        <dbReference type="ARBA" id="ARBA00022829"/>
    </source>
</evidence>
<keyword evidence="3" id="KW-0963">Cytoplasm</keyword>
<dbReference type="PANTHER" id="PTHR33969:SF2">
    <property type="entry name" value="SEGREGATION AND CONDENSATION PROTEIN A"/>
    <property type="match status" value="1"/>
</dbReference>
<comment type="subcellular location">
    <subcellularLocation>
        <location evidence="3">Cytoplasm</location>
    </subcellularLocation>
    <text evidence="3">Associated with two foci at the outer edges of the nucleoid region in young cells, and at four foci within both cell halves in older cells.</text>
</comment>
<dbReference type="RefSeq" id="WP_054491718.1">
    <property type="nucleotide sequence ID" value="NZ_BBZA01000013.1"/>
</dbReference>
<accession>A0A0M9UBF0</accession>
<dbReference type="FunCoup" id="A0A0M9UBF0">
    <property type="interactions" value="310"/>
</dbReference>
<dbReference type="Proteomes" id="UP000037784">
    <property type="component" value="Unassembled WGS sequence"/>
</dbReference>
<comment type="function">
    <text evidence="3">Participates in chromosomal partition during cell division. May act via the formation of a condensin-like complex containing Smc and ScpB that pull DNA away from mid-cell into both cell halves.</text>
</comment>
<dbReference type="Pfam" id="PF02616">
    <property type="entry name" value="SMC_ScpA"/>
    <property type="match status" value="1"/>
</dbReference>
<dbReference type="InParanoid" id="A0A0M9UBF0"/>
<keyword evidence="1 3" id="KW-0159">Chromosome partition</keyword>
<dbReference type="Gene3D" id="6.10.250.2410">
    <property type="match status" value="1"/>
</dbReference>
<reference evidence="4 6" key="1">
    <citation type="journal article" date="2015" name="Genome Announc.">
        <title>Draft Genome Sequence of a Heterotrophic Facultative Anaerobic Thermophilic Bacterium, Ardenticatena maritima Strain 110ST.</title>
        <authorList>
            <person name="Kawaichi S."/>
            <person name="Yoshida T."/>
            <person name="Sako Y."/>
            <person name="Nakamura R."/>
        </authorList>
    </citation>
    <scope>NUCLEOTIDE SEQUENCE [LARGE SCALE GENOMIC DNA]</scope>
    <source>
        <strain evidence="4 6">110S</strain>
    </source>
</reference>
<dbReference type="PATRIC" id="fig|872965.6.peg.1542"/>
<dbReference type="EMBL" id="LGKN01000004">
    <property type="protein sequence ID" value="KPL88595.1"/>
    <property type="molecule type" value="Genomic_DNA"/>
</dbReference>
<keyword evidence="3" id="KW-0132">Cell division</keyword>
<protein>
    <recommendedName>
        <fullName evidence="2 3">Segregation and condensation protein A</fullName>
    </recommendedName>
</protein>
<dbReference type="GO" id="GO:0006260">
    <property type="term" value="P:DNA replication"/>
    <property type="evidence" value="ECO:0007669"/>
    <property type="project" value="UniProtKB-UniRule"/>
</dbReference>
<organism evidence="4 6">
    <name type="scientific">Ardenticatena maritima</name>
    <dbReference type="NCBI Taxonomy" id="872965"/>
    <lineage>
        <taxon>Bacteria</taxon>
        <taxon>Bacillati</taxon>
        <taxon>Chloroflexota</taxon>
        <taxon>Ardenticatenia</taxon>
        <taxon>Ardenticatenales</taxon>
        <taxon>Ardenticatenaceae</taxon>
        <taxon>Ardenticatena</taxon>
    </lineage>
</organism>
<evidence type="ECO:0000313" key="6">
    <source>
        <dbReference type="Proteomes" id="UP000037784"/>
    </source>
</evidence>
<dbReference type="EMBL" id="BBZA01000013">
    <property type="protein sequence ID" value="GAP61768.1"/>
    <property type="molecule type" value="Genomic_DNA"/>
</dbReference>
<dbReference type="InterPro" id="IPR003768">
    <property type="entry name" value="ScpA"/>
</dbReference>
<evidence type="ECO:0000313" key="5">
    <source>
        <dbReference type="EMBL" id="KPL88595.1"/>
    </source>
</evidence>
<dbReference type="PANTHER" id="PTHR33969">
    <property type="entry name" value="SEGREGATION AND CONDENSATION PROTEIN A"/>
    <property type="match status" value="1"/>
</dbReference>
<dbReference type="InterPro" id="IPR023093">
    <property type="entry name" value="ScpA-like_C"/>
</dbReference>
<dbReference type="STRING" id="872965.SE16_07490"/>
<comment type="caution">
    <text evidence="4">The sequence shown here is derived from an EMBL/GenBank/DDBJ whole genome shotgun (WGS) entry which is preliminary data.</text>
</comment>
<name>A0A0M9UBF0_9CHLR</name>